<dbReference type="Gene3D" id="3.40.50.1820">
    <property type="entry name" value="alpha/beta hydrolase"/>
    <property type="match status" value="1"/>
</dbReference>
<dbReference type="EC" id="3.1.1.3" evidence="3"/>
<dbReference type="SUPFAM" id="SSF53474">
    <property type="entry name" value="alpha/beta-Hydrolases"/>
    <property type="match status" value="1"/>
</dbReference>
<keyword evidence="3" id="KW-0378">Hydrolase</keyword>
<dbReference type="Proteomes" id="UP001342418">
    <property type="component" value="Chromosome"/>
</dbReference>
<dbReference type="InterPro" id="IPR000073">
    <property type="entry name" value="AB_hydrolase_1"/>
</dbReference>
<organism evidence="3 4">
    <name type="scientific">Nitratireductor thuwali</name>
    <dbReference type="NCBI Taxonomy" id="2267699"/>
    <lineage>
        <taxon>Bacteria</taxon>
        <taxon>Pseudomonadati</taxon>
        <taxon>Pseudomonadota</taxon>
        <taxon>Alphaproteobacteria</taxon>
        <taxon>Hyphomicrobiales</taxon>
        <taxon>Phyllobacteriaceae</taxon>
        <taxon>Nitratireductor</taxon>
    </lineage>
</organism>
<dbReference type="InterPro" id="IPR050228">
    <property type="entry name" value="Carboxylesterase_BioH"/>
</dbReference>
<dbReference type="PANTHER" id="PTHR43194">
    <property type="entry name" value="HYDROLASE ALPHA/BETA FOLD FAMILY"/>
    <property type="match status" value="1"/>
</dbReference>
<dbReference type="GO" id="GO:0004806">
    <property type="term" value="F:triacylglycerol lipase activity"/>
    <property type="evidence" value="ECO:0007669"/>
    <property type="project" value="UniProtKB-EC"/>
</dbReference>
<dbReference type="Pfam" id="PF08386">
    <property type="entry name" value="Abhydrolase_4"/>
    <property type="match status" value="1"/>
</dbReference>
<sequence length="298" mass="32256">MPVVTRPIISRRRFLQYASAAAAAFPQSGGAALPVPAGRRIMSDDSAVLRSTFTQAGERMIHALVSVLPAPRQAPPVVLVHGLALSGQYMVPTADELAPHYHVLVPDFPGFGDSEKPSRALDVPLLADALAGWMETVGCPRAALLGNSFGCQIIVDFAARYPHLVACAVLQGPTTPPDERSWLMQFIRWQQNSQYNPPKMGKVAGIDYAKCGITRALATFEFSLRDEPEEKLAAIQAPTLVVRGAKDPICRQYWAERVAAALPNGRLEIIPDVAHTLVFTSPEALVSVSRPFIDAVTR</sequence>
<dbReference type="PROSITE" id="PS51318">
    <property type="entry name" value="TAT"/>
    <property type="match status" value="1"/>
</dbReference>
<evidence type="ECO:0000259" key="1">
    <source>
        <dbReference type="Pfam" id="PF00561"/>
    </source>
</evidence>
<proteinExistence type="predicted"/>
<dbReference type="NCBIfam" id="TIGR01409">
    <property type="entry name" value="TAT_signal_seq"/>
    <property type="match status" value="1"/>
</dbReference>
<evidence type="ECO:0000313" key="3">
    <source>
        <dbReference type="EMBL" id="UUP16554.1"/>
    </source>
</evidence>
<dbReference type="InterPro" id="IPR013595">
    <property type="entry name" value="Pept_S33_TAP-like_C"/>
</dbReference>
<evidence type="ECO:0000313" key="4">
    <source>
        <dbReference type="Proteomes" id="UP001342418"/>
    </source>
</evidence>
<reference evidence="3 4" key="1">
    <citation type="submission" date="2018-07" db="EMBL/GenBank/DDBJ databases">
        <title>Genome sequence of Nitratireductor thuwali#1536.</title>
        <authorList>
            <person name="Michoud G."/>
            <person name="Merlino G."/>
            <person name="Sefrji F.O."/>
            <person name="Daffonchio D."/>
        </authorList>
    </citation>
    <scope>NUCLEOTIDE SEQUENCE [LARGE SCALE GENOMIC DNA]</scope>
    <source>
        <strain evidence="4">Nit1536</strain>
    </source>
</reference>
<feature type="domain" description="Peptidase S33 tripeptidyl aminopeptidase-like C-terminal" evidence="2">
    <location>
        <begin position="220"/>
        <end position="282"/>
    </location>
</feature>
<evidence type="ECO:0000259" key="2">
    <source>
        <dbReference type="Pfam" id="PF08386"/>
    </source>
</evidence>
<keyword evidence="4" id="KW-1185">Reference proteome</keyword>
<dbReference type="InterPro" id="IPR029058">
    <property type="entry name" value="AB_hydrolase_fold"/>
</dbReference>
<dbReference type="EMBL" id="CP030941">
    <property type="protein sequence ID" value="UUP16554.1"/>
    <property type="molecule type" value="Genomic_DNA"/>
</dbReference>
<dbReference type="InterPro" id="IPR006311">
    <property type="entry name" value="TAT_signal"/>
</dbReference>
<name>A0ABY5MH10_9HYPH</name>
<gene>
    <name evidence="3" type="primary">lip3</name>
    <name evidence="3" type="ORF">NTH_01001</name>
</gene>
<protein>
    <submittedName>
        <fullName evidence="3">Lipase 3</fullName>
        <ecNumber evidence="3">3.1.1.3</ecNumber>
    </submittedName>
</protein>
<feature type="domain" description="AB hydrolase-1" evidence="1">
    <location>
        <begin position="75"/>
        <end position="219"/>
    </location>
</feature>
<dbReference type="Pfam" id="PF00561">
    <property type="entry name" value="Abhydrolase_1"/>
    <property type="match status" value="1"/>
</dbReference>
<dbReference type="PANTHER" id="PTHR43194:SF2">
    <property type="entry name" value="PEROXISOMAL MEMBRANE PROTEIN LPX1"/>
    <property type="match status" value="1"/>
</dbReference>
<dbReference type="InterPro" id="IPR019546">
    <property type="entry name" value="TAT_signal_bac_arc"/>
</dbReference>
<accession>A0ABY5MH10</accession>
<dbReference type="PRINTS" id="PR00111">
    <property type="entry name" value="ABHYDROLASE"/>
</dbReference>